<evidence type="ECO:0000313" key="1">
    <source>
        <dbReference type="EMBL" id="CAD8208009.1"/>
    </source>
</evidence>
<dbReference type="EMBL" id="CAJJDO010000149">
    <property type="protein sequence ID" value="CAD8208009.1"/>
    <property type="molecule type" value="Genomic_DNA"/>
</dbReference>
<accession>A0A8S1Y265</accession>
<reference evidence="1" key="1">
    <citation type="submission" date="2021-01" db="EMBL/GenBank/DDBJ databases">
        <authorList>
            <consortium name="Genoscope - CEA"/>
            <person name="William W."/>
        </authorList>
    </citation>
    <scope>NUCLEOTIDE SEQUENCE</scope>
</reference>
<sequence length="159" mass="19600">MKQYNKFIPVYLEICPERLYKRISSNQHIYCSLYKCILKKFTFYEQVLPNHKYGITLQQRYQQETFLLDSEKEFRKWFLLFKRYFFLDKFKQKFKVLNRSKMTDPLFGQCYYNCIHSNNYKLVKLIDKTIITNYQLQCLSKAISNLRKLKNYFNNIVIL</sequence>
<gene>
    <name evidence="1" type="ORF">PPENT_87.1.T1490090</name>
</gene>
<name>A0A8S1Y265_9CILI</name>
<dbReference type="Proteomes" id="UP000689195">
    <property type="component" value="Unassembled WGS sequence"/>
</dbReference>
<protein>
    <submittedName>
        <fullName evidence="1">Uncharacterized protein</fullName>
    </submittedName>
</protein>
<proteinExistence type="predicted"/>
<evidence type="ECO:0000313" key="2">
    <source>
        <dbReference type="Proteomes" id="UP000689195"/>
    </source>
</evidence>
<keyword evidence="2" id="KW-1185">Reference proteome</keyword>
<comment type="caution">
    <text evidence="1">The sequence shown here is derived from an EMBL/GenBank/DDBJ whole genome shotgun (WGS) entry which is preliminary data.</text>
</comment>
<dbReference type="AlphaFoldDB" id="A0A8S1Y265"/>
<organism evidence="1 2">
    <name type="scientific">Paramecium pentaurelia</name>
    <dbReference type="NCBI Taxonomy" id="43138"/>
    <lineage>
        <taxon>Eukaryota</taxon>
        <taxon>Sar</taxon>
        <taxon>Alveolata</taxon>
        <taxon>Ciliophora</taxon>
        <taxon>Intramacronucleata</taxon>
        <taxon>Oligohymenophorea</taxon>
        <taxon>Peniculida</taxon>
        <taxon>Parameciidae</taxon>
        <taxon>Paramecium</taxon>
    </lineage>
</organism>